<dbReference type="Pfam" id="PF03942">
    <property type="entry name" value="DTW"/>
    <property type="match status" value="1"/>
</dbReference>
<evidence type="ECO:0000256" key="9">
    <source>
        <dbReference type="ARBA" id="ARBA00048740"/>
    </source>
</evidence>
<dbReference type="AlphaFoldDB" id="A0A9Q1QPK3"/>
<dbReference type="EC" id="2.5.1.25" evidence="1"/>
<evidence type="ECO:0000256" key="4">
    <source>
        <dbReference type="ARBA" id="ARBA00022691"/>
    </source>
</evidence>
<evidence type="ECO:0000256" key="2">
    <source>
        <dbReference type="ARBA" id="ARBA00018517"/>
    </source>
</evidence>
<evidence type="ECO:0000256" key="13">
    <source>
        <dbReference type="SAM" id="MobiDB-lite"/>
    </source>
</evidence>
<feature type="compositionally biased region" description="Basic residues" evidence="13">
    <location>
        <begin position="738"/>
        <end position="752"/>
    </location>
</feature>
<evidence type="ECO:0000256" key="7">
    <source>
        <dbReference type="ARBA" id="ARBA00047418"/>
    </source>
</evidence>
<dbReference type="InterPro" id="IPR019012">
    <property type="entry name" value="RNA_cap_Gua-N2-MeTrfase"/>
</dbReference>
<evidence type="ECO:0000256" key="3">
    <source>
        <dbReference type="ARBA" id="ARBA00022679"/>
    </source>
</evidence>
<dbReference type="EMBL" id="JAKOGI010000019">
    <property type="protein sequence ID" value="KAJ8449847.1"/>
    <property type="molecule type" value="Genomic_DNA"/>
</dbReference>
<comment type="caution">
    <text evidence="15">The sequence shown here is derived from an EMBL/GenBank/DDBJ whole genome shotgun (WGS) entry which is preliminary data.</text>
</comment>
<reference evidence="15" key="1">
    <citation type="submission" date="2022-04" db="EMBL/GenBank/DDBJ databases">
        <title>Carnegiea gigantea Genome sequencing and assembly v2.</title>
        <authorList>
            <person name="Copetti D."/>
            <person name="Sanderson M.J."/>
            <person name="Burquez A."/>
            <person name="Wojciechowski M.F."/>
        </authorList>
    </citation>
    <scope>NUCLEOTIDE SEQUENCE</scope>
    <source>
        <strain evidence="15">SGP5-SGP5p</strain>
        <tissue evidence="15">Aerial part</tissue>
    </source>
</reference>
<keyword evidence="4" id="KW-0949">S-adenosyl-L-methionine</keyword>
<keyword evidence="5" id="KW-0819">tRNA processing</keyword>
<organism evidence="15 16">
    <name type="scientific">Carnegiea gigantea</name>
    <dbReference type="NCBI Taxonomy" id="171969"/>
    <lineage>
        <taxon>Eukaryota</taxon>
        <taxon>Viridiplantae</taxon>
        <taxon>Streptophyta</taxon>
        <taxon>Embryophyta</taxon>
        <taxon>Tracheophyta</taxon>
        <taxon>Spermatophyta</taxon>
        <taxon>Magnoliopsida</taxon>
        <taxon>eudicotyledons</taxon>
        <taxon>Gunneridae</taxon>
        <taxon>Pentapetalae</taxon>
        <taxon>Caryophyllales</taxon>
        <taxon>Cactineae</taxon>
        <taxon>Cactaceae</taxon>
        <taxon>Cactoideae</taxon>
        <taxon>Echinocereeae</taxon>
        <taxon>Carnegiea</taxon>
    </lineage>
</organism>
<evidence type="ECO:0000313" key="15">
    <source>
        <dbReference type="EMBL" id="KAJ8449847.1"/>
    </source>
</evidence>
<comment type="similarity">
    <text evidence="6">Belongs to the methyltransferase superfamily. Trimethylguanosine synthase family.</text>
</comment>
<dbReference type="PANTHER" id="PTHR14741:SF32">
    <property type="entry name" value="TRIMETHYLGUANOSINE SYNTHASE"/>
    <property type="match status" value="1"/>
</dbReference>
<comment type="catalytic activity">
    <reaction evidence="8">
        <text>a uridine in tRNA + S-adenosyl-L-methionine = a 3-[(3S)-3-amino-3-carboxypropyl]uridine in tRNA + S-methyl-5'-thioadenosine + H(+)</text>
        <dbReference type="Rhea" id="RHEA:62432"/>
        <dbReference type="Rhea" id="RHEA-COMP:13339"/>
        <dbReference type="Rhea" id="RHEA-COMP:16092"/>
        <dbReference type="ChEBI" id="CHEBI:15378"/>
        <dbReference type="ChEBI" id="CHEBI:17509"/>
        <dbReference type="ChEBI" id="CHEBI:59789"/>
        <dbReference type="ChEBI" id="CHEBI:65315"/>
        <dbReference type="ChEBI" id="CHEBI:82930"/>
        <dbReference type="EC" id="2.5.1.25"/>
    </reaction>
</comment>
<comment type="catalytic activity">
    <reaction evidence="9">
        <text>a 5'-end (N(7)-methyl 5'-triphosphoguanosine)-ribonucleoside in snoRNA + S-adenosyl-L-methionine = a 5'-end (N(2),N(7)-dimethyl 5'-triphosphoguanosine)-ribonucleoside in snoRNA + S-adenosyl-L-homocysteine + H(+)</text>
        <dbReference type="Rhea" id="RHEA:78475"/>
        <dbReference type="Rhea" id="RHEA-COMP:19086"/>
        <dbReference type="Rhea" id="RHEA-COMP:19088"/>
        <dbReference type="ChEBI" id="CHEBI:15378"/>
        <dbReference type="ChEBI" id="CHEBI:57856"/>
        <dbReference type="ChEBI" id="CHEBI:59789"/>
        <dbReference type="ChEBI" id="CHEBI:156461"/>
        <dbReference type="ChEBI" id="CHEBI:172880"/>
    </reaction>
    <physiologicalReaction direction="left-to-right" evidence="9">
        <dbReference type="Rhea" id="RHEA:78476"/>
    </physiologicalReaction>
</comment>
<feature type="region of interest" description="Disordered" evidence="13">
    <location>
        <begin position="738"/>
        <end position="757"/>
    </location>
</feature>
<comment type="catalytic activity">
    <reaction evidence="11">
        <text>a 5'-end (N(7)-methyl 5'-triphosphoguanosine)-ribonucleoside in snRNA + S-adenosyl-L-methionine = a 5'-end (N(2),N(7)-dimethyl 5'-triphosphoguanosine)-ribonucleoside in snRNA + S-adenosyl-L-homocysteine + H(+)</text>
        <dbReference type="Rhea" id="RHEA:78471"/>
        <dbReference type="Rhea" id="RHEA-COMP:19085"/>
        <dbReference type="Rhea" id="RHEA-COMP:19087"/>
        <dbReference type="ChEBI" id="CHEBI:15378"/>
        <dbReference type="ChEBI" id="CHEBI:57856"/>
        <dbReference type="ChEBI" id="CHEBI:59789"/>
        <dbReference type="ChEBI" id="CHEBI:156461"/>
        <dbReference type="ChEBI" id="CHEBI:172880"/>
    </reaction>
    <physiologicalReaction direction="left-to-right" evidence="11">
        <dbReference type="Rhea" id="RHEA:78472"/>
    </physiologicalReaction>
</comment>
<dbReference type="SUPFAM" id="SSF53335">
    <property type="entry name" value="S-adenosyl-L-methionine-dependent methyltransferases"/>
    <property type="match status" value="1"/>
</dbReference>
<evidence type="ECO:0000256" key="11">
    <source>
        <dbReference type="ARBA" id="ARBA00049075"/>
    </source>
</evidence>
<dbReference type="InterPro" id="IPR001202">
    <property type="entry name" value="WW_dom"/>
</dbReference>
<feature type="domain" description="WW" evidence="14">
    <location>
        <begin position="573"/>
        <end position="607"/>
    </location>
</feature>
<dbReference type="GO" id="GO:0016432">
    <property type="term" value="F:tRNA-uridine aminocarboxypropyltransferase activity"/>
    <property type="evidence" value="ECO:0007669"/>
    <property type="project" value="UniProtKB-EC"/>
</dbReference>
<gene>
    <name evidence="15" type="ORF">Cgig2_001503</name>
</gene>
<evidence type="ECO:0000259" key="14">
    <source>
        <dbReference type="PROSITE" id="PS50020"/>
    </source>
</evidence>
<keyword evidence="16" id="KW-1185">Reference proteome</keyword>
<protein>
    <recommendedName>
        <fullName evidence="2">Trimethylguanosine synthase</fullName>
        <ecNumber evidence="1">2.5.1.25</ecNumber>
    </recommendedName>
    <alternativeName>
        <fullName evidence="12">Cap-specific guanine-N(2) methyltransferase</fullName>
    </alternativeName>
</protein>
<dbReference type="GO" id="GO:0071164">
    <property type="term" value="F:RNA cap trimethylguanosine synthase activity"/>
    <property type="evidence" value="ECO:0007669"/>
    <property type="project" value="TreeGrafter"/>
</dbReference>
<name>A0A9Q1QPK3_9CARY</name>
<evidence type="ECO:0000256" key="8">
    <source>
        <dbReference type="ARBA" id="ARBA00048718"/>
    </source>
</evidence>
<dbReference type="Pfam" id="PF09445">
    <property type="entry name" value="Methyltransf_15"/>
    <property type="match status" value="1"/>
</dbReference>
<evidence type="ECO:0000256" key="5">
    <source>
        <dbReference type="ARBA" id="ARBA00022694"/>
    </source>
</evidence>
<dbReference type="Gene3D" id="3.40.50.150">
    <property type="entry name" value="Vaccinia Virus protein VP39"/>
    <property type="match status" value="1"/>
</dbReference>
<dbReference type="PANTHER" id="PTHR14741">
    <property type="entry name" value="S-ADENOSYLMETHIONINE-DEPENDENT METHYLTRANSFERASE RELATED"/>
    <property type="match status" value="1"/>
</dbReference>
<comment type="catalytic activity">
    <reaction evidence="7">
        <text>a 5'-end (N(2),N(7)-dimethyl 5'-triphosphoguanosine)-ribonucleoside in snoRNA + S-adenosyl-L-methionine = a 5'-end (N(2),N(2),N(7)-trimethyl 5'-triphosphoguanosine)-ribonucleoside in snoRNA + S-adenosyl-L-homocysteine + H(+)</text>
        <dbReference type="Rhea" id="RHEA:78507"/>
        <dbReference type="Rhea" id="RHEA-COMP:19088"/>
        <dbReference type="Rhea" id="RHEA-COMP:19090"/>
        <dbReference type="ChEBI" id="CHEBI:15378"/>
        <dbReference type="ChEBI" id="CHEBI:57856"/>
        <dbReference type="ChEBI" id="CHEBI:59789"/>
        <dbReference type="ChEBI" id="CHEBI:167623"/>
        <dbReference type="ChEBI" id="CHEBI:172880"/>
    </reaction>
    <physiologicalReaction direction="left-to-right" evidence="7">
        <dbReference type="Rhea" id="RHEA:78508"/>
    </physiologicalReaction>
</comment>
<dbReference type="InterPro" id="IPR005636">
    <property type="entry name" value="DTW"/>
</dbReference>
<dbReference type="Proteomes" id="UP001153076">
    <property type="component" value="Unassembled WGS sequence"/>
</dbReference>
<evidence type="ECO:0000256" key="1">
    <source>
        <dbReference type="ARBA" id="ARBA00012386"/>
    </source>
</evidence>
<dbReference type="GO" id="GO:0005634">
    <property type="term" value="C:nucleus"/>
    <property type="evidence" value="ECO:0007669"/>
    <property type="project" value="TreeGrafter"/>
</dbReference>
<accession>A0A9Q1QPK3</accession>
<dbReference type="SMART" id="SM01144">
    <property type="entry name" value="DTW"/>
    <property type="match status" value="1"/>
</dbReference>
<feature type="region of interest" description="Disordered" evidence="13">
    <location>
        <begin position="370"/>
        <end position="399"/>
    </location>
</feature>
<dbReference type="PROSITE" id="PS01159">
    <property type="entry name" value="WW_DOMAIN_1"/>
    <property type="match status" value="1"/>
</dbReference>
<dbReference type="SMART" id="SM00456">
    <property type="entry name" value="WW"/>
    <property type="match status" value="1"/>
</dbReference>
<sequence length="972" mass="108205">MEPQIAFAATEPSEGRRRICTGGCERPENVCLCDELPAQPISTATQIVILQHPHEQRHKLATVPVLGKCLKNCEIVVGRKLRFGSSSLLDSLFNQAQPGQPHRAIFLFPGTDSMPSMDINEWRSSSVDSCLDGCVMIVFDGTWKHAKETVTASLPFLSKFSTCVCFSCDFEVSGGSIYDSELILRKEPFRGCMSTMEAVARALRVLEPAGIEIEDKLVNVLKSMVRLQACYLKPMKPRPKLLKKGLETRNKIEEQEQEPTMATSEFELDSPAVRALGTRFRLTEVFLRDDGCSSDNRQASSLPKHIVSFSSFLLIFRFKYDSDEDNVDGNNGEISLNAWPETSEDSIVMEDDDLIQQMSALGLPFCFQTSKQQRSGKTKKKSKATQPKNRQIQGRFEDQVSESCRMSKEGLSHADFPDKSCNSSSLSLPDQTEVSCSGFDASDEITRCTTNSYVEHKPAYLASQITDLQTETGMLSVGVSSNLCSDNACFISYMHDDALERHQKKICMSLTEQVKLAGSELCVSEIQHEDLGSSYTNEQAQVADLSKESQDTVVHGNDNNAKCNSQDEDIKCNGTSGDWSAFWDSFYMGYYFYNAKTQESTWYPPPGMENFDFGGISCIPSETNADMPGTNPNSPTPRCEEEKVDGHEMFEKTGPDERRVDVMHSPQELIDNDLSTSLTVLSDEPCVAGTGELPKTLDGSCQDEVSLVTSLDTGQRTCSEDIEMTANDLSMQDVPAAIKRKKTRKNRTRKKSSRDNGGHKIETAEEFYVDITKYWCQRYLLFSRFDSGVKMDEEGWFSVTPEAIARHQALRFGHGMIIDCFAGVGGNAIQFAKTGNHVIAIDIDPRKIDYARHNATIYGVEDRIDFIVGDSLSIGPKLKADTIFLSPPWGGPDYSKLDSYDISMLQPYDGQFLFNTFKAIASMIIMFLPRNVDLVQLADLALTANCAWSLEVEKNYLNGKLKAVTAYFSKAS</sequence>
<feature type="compositionally biased region" description="Basic residues" evidence="13">
    <location>
        <begin position="374"/>
        <end position="383"/>
    </location>
</feature>
<dbReference type="OrthoDB" id="194443at2759"/>
<dbReference type="PROSITE" id="PS50020">
    <property type="entry name" value="WW_DOMAIN_2"/>
    <property type="match status" value="1"/>
</dbReference>
<dbReference type="InterPro" id="IPR029063">
    <property type="entry name" value="SAM-dependent_MTases_sf"/>
</dbReference>
<evidence type="ECO:0000256" key="12">
    <source>
        <dbReference type="ARBA" id="ARBA00049790"/>
    </source>
</evidence>
<comment type="catalytic activity">
    <reaction evidence="10">
        <text>a 5'-end (N(2),N(7)-dimethyl 5'-triphosphoguanosine)-ribonucleoside in snRNA + S-adenosyl-L-methionine = a 5'-end (N(2),N(2),N(7)-trimethyl 5'-triphosphoguanosine)-ribonucleoside in snRNA + S-adenosyl-L-homocysteine + H(+)</text>
        <dbReference type="Rhea" id="RHEA:78479"/>
        <dbReference type="Rhea" id="RHEA-COMP:19087"/>
        <dbReference type="Rhea" id="RHEA-COMP:19089"/>
        <dbReference type="ChEBI" id="CHEBI:15378"/>
        <dbReference type="ChEBI" id="CHEBI:57856"/>
        <dbReference type="ChEBI" id="CHEBI:59789"/>
        <dbReference type="ChEBI" id="CHEBI:167623"/>
        <dbReference type="ChEBI" id="CHEBI:172880"/>
    </reaction>
    <physiologicalReaction direction="left-to-right" evidence="10">
        <dbReference type="Rhea" id="RHEA:78480"/>
    </physiologicalReaction>
</comment>
<evidence type="ECO:0000256" key="6">
    <source>
        <dbReference type="ARBA" id="ARBA00025783"/>
    </source>
</evidence>
<proteinExistence type="inferred from homology"/>
<dbReference type="CDD" id="cd00201">
    <property type="entry name" value="WW"/>
    <property type="match status" value="1"/>
</dbReference>
<evidence type="ECO:0000313" key="16">
    <source>
        <dbReference type="Proteomes" id="UP001153076"/>
    </source>
</evidence>
<keyword evidence="3" id="KW-0808">Transferase</keyword>
<dbReference type="CDD" id="cd02440">
    <property type="entry name" value="AdoMet_MTases"/>
    <property type="match status" value="1"/>
</dbReference>
<dbReference type="GO" id="GO:0008033">
    <property type="term" value="P:tRNA processing"/>
    <property type="evidence" value="ECO:0007669"/>
    <property type="project" value="UniProtKB-KW"/>
</dbReference>
<evidence type="ECO:0000256" key="10">
    <source>
        <dbReference type="ARBA" id="ARBA00048763"/>
    </source>
</evidence>
<dbReference type="FunFam" id="3.40.50.150:FF:000305">
    <property type="entry name" value="S-adenosyl-L-methionine-dependent methyltransferase superfamily protein"/>
    <property type="match status" value="1"/>
</dbReference>